<sequence>MKEKLWLYFILLQPILDLVTSLMLNVFNTPLSVGIIIRAVFLLYVIYFVFEHYISNKQWKPLTWIGILGLYFLISLVVNFFFKDPFSFGAEITFLVKTLYPIFLFIAFYIIFKEKLITLEKLLKTLSINAIVVSGIIVLPTIFGISFESYNSYFAGSIGWFNAANETGAILVILFAFTLLYYLRTRTWDPLAIIAIIGITISVYLIGTKVATGSFILLSLCMALLLLLRKNWIKSAVIFIALAGTFFGILQSPVAENAKVVEEHNQIRQEMYKEKEKHYTPEIVEQINMYQRYRAMSHPVLTQVLSSRDLFVLMHTEFFEDAHPLRKVFGMGYASEYEKEAKMVEMDYFDFFFSYGLILGIVMTGGMLYFVYKAIRTGVQELFSKNRNDRKILLAFSGLLVLGVSFVAGHIWFAPAVSIYFMIMLAMFFYLGKSTIKRQAGL</sequence>
<dbReference type="RefSeq" id="WP_008296745.1">
    <property type="nucleotide sequence ID" value="NZ_AOFT01000001.1"/>
</dbReference>
<feature type="transmembrane region" description="Helical" evidence="1">
    <location>
        <begin position="235"/>
        <end position="254"/>
    </location>
</feature>
<keyword evidence="1" id="KW-0812">Transmembrane</keyword>
<dbReference type="eggNOG" id="COG0438">
    <property type="taxonomic scope" value="Bacteria"/>
</dbReference>
<accession>M7NL75</accession>
<evidence type="ECO:0000313" key="2">
    <source>
        <dbReference type="EMBL" id="EMR07952.1"/>
    </source>
</evidence>
<comment type="caution">
    <text evidence="2">The sequence shown here is derived from an EMBL/GenBank/DDBJ whole genome shotgun (WGS) entry which is preliminary data.</text>
</comment>
<reference evidence="2 3" key="1">
    <citation type="journal article" date="2013" name="Genome Announc.">
        <title>Draft Genome Sequence of Bhargavaea cecembensis Strain DSE10T, Isolated from a Deep-Sea Sediment Sample Collected at a Depth of 5,904 m from the Chagos-Laccadive Ridge System in the Indian Ocean.</title>
        <authorList>
            <person name="Shivaji S."/>
            <person name="Ara S."/>
            <person name="Begum Z."/>
            <person name="Ruth M."/>
            <person name="Singh A."/>
            <person name="Kumar Pinnaka A."/>
        </authorList>
    </citation>
    <scope>NUCLEOTIDE SEQUENCE [LARGE SCALE GENOMIC DNA]</scope>
    <source>
        <strain evidence="2 3">DSE10</strain>
    </source>
</reference>
<dbReference type="STRING" id="1235279.C772_00281"/>
<feature type="transmembrane region" description="Helical" evidence="1">
    <location>
        <begin position="167"/>
        <end position="183"/>
    </location>
</feature>
<dbReference type="EMBL" id="AOFT01000001">
    <property type="protein sequence ID" value="EMR07952.1"/>
    <property type="molecule type" value="Genomic_DNA"/>
</dbReference>
<dbReference type="Proteomes" id="UP000011919">
    <property type="component" value="Unassembled WGS sequence"/>
</dbReference>
<feature type="transmembrane region" description="Helical" evidence="1">
    <location>
        <begin position="392"/>
        <end position="413"/>
    </location>
</feature>
<feature type="transmembrane region" description="Helical" evidence="1">
    <location>
        <begin position="419"/>
        <end position="436"/>
    </location>
</feature>
<organism evidence="2 3">
    <name type="scientific">Bhargavaea cecembensis DSE10</name>
    <dbReference type="NCBI Taxonomy" id="1235279"/>
    <lineage>
        <taxon>Bacteria</taxon>
        <taxon>Bacillati</taxon>
        <taxon>Bacillota</taxon>
        <taxon>Bacilli</taxon>
        <taxon>Bacillales</taxon>
        <taxon>Caryophanaceae</taxon>
        <taxon>Bhargavaea</taxon>
    </lineage>
</organism>
<protein>
    <submittedName>
        <fullName evidence="2">Lipid A core-O-antigen ligase</fullName>
    </submittedName>
</protein>
<evidence type="ECO:0000256" key="1">
    <source>
        <dbReference type="SAM" id="Phobius"/>
    </source>
</evidence>
<keyword evidence="1" id="KW-0472">Membrane</keyword>
<feature type="transmembrane region" description="Helical" evidence="1">
    <location>
        <begin position="5"/>
        <end position="24"/>
    </location>
</feature>
<feature type="transmembrane region" description="Helical" evidence="1">
    <location>
        <begin position="30"/>
        <end position="50"/>
    </location>
</feature>
<dbReference type="Pfam" id="PF13425">
    <property type="entry name" value="O-antigen_lig"/>
    <property type="match status" value="1"/>
</dbReference>
<dbReference type="GO" id="GO:0016874">
    <property type="term" value="F:ligase activity"/>
    <property type="evidence" value="ECO:0007669"/>
    <property type="project" value="UniProtKB-KW"/>
</dbReference>
<keyword evidence="2" id="KW-0436">Ligase</keyword>
<proteinExistence type="predicted"/>
<feature type="transmembrane region" description="Helical" evidence="1">
    <location>
        <begin position="190"/>
        <end position="206"/>
    </location>
</feature>
<dbReference type="InterPro" id="IPR049504">
    <property type="entry name" value="O-antigen_lig"/>
</dbReference>
<feature type="transmembrane region" description="Helical" evidence="1">
    <location>
        <begin position="212"/>
        <end position="228"/>
    </location>
</feature>
<name>M7NL75_9BACL</name>
<keyword evidence="3" id="KW-1185">Reference proteome</keyword>
<keyword evidence="1" id="KW-1133">Transmembrane helix</keyword>
<feature type="transmembrane region" description="Helical" evidence="1">
    <location>
        <begin position="352"/>
        <end position="372"/>
    </location>
</feature>
<dbReference type="AlphaFoldDB" id="M7NL75"/>
<feature type="transmembrane region" description="Helical" evidence="1">
    <location>
        <begin position="124"/>
        <end position="147"/>
    </location>
</feature>
<feature type="transmembrane region" description="Helical" evidence="1">
    <location>
        <begin position="94"/>
        <end position="112"/>
    </location>
</feature>
<feature type="transmembrane region" description="Helical" evidence="1">
    <location>
        <begin position="62"/>
        <end position="82"/>
    </location>
</feature>
<evidence type="ECO:0000313" key="3">
    <source>
        <dbReference type="Proteomes" id="UP000011919"/>
    </source>
</evidence>
<dbReference type="OrthoDB" id="2281244at2"/>
<gene>
    <name evidence="2" type="ORF">C772_00281</name>
</gene>